<keyword evidence="3" id="KW-1185">Reference proteome</keyword>
<feature type="region of interest" description="Disordered" evidence="1">
    <location>
        <begin position="1"/>
        <end position="24"/>
    </location>
</feature>
<dbReference type="AlphaFoldDB" id="A0AAW0N2H2"/>
<gene>
    <name evidence="2" type="ORF">WMY93_026948</name>
</gene>
<accession>A0AAW0N2H2</accession>
<feature type="region of interest" description="Disordered" evidence="1">
    <location>
        <begin position="121"/>
        <end position="140"/>
    </location>
</feature>
<organism evidence="2 3">
    <name type="scientific">Mugilogobius chulae</name>
    <name type="common">yellowstripe goby</name>
    <dbReference type="NCBI Taxonomy" id="88201"/>
    <lineage>
        <taxon>Eukaryota</taxon>
        <taxon>Metazoa</taxon>
        <taxon>Chordata</taxon>
        <taxon>Craniata</taxon>
        <taxon>Vertebrata</taxon>
        <taxon>Euteleostomi</taxon>
        <taxon>Actinopterygii</taxon>
        <taxon>Neopterygii</taxon>
        <taxon>Teleostei</taxon>
        <taxon>Neoteleostei</taxon>
        <taxon>Acanthomorphata</taxon>
        <taxon>Gobiaria</taxon>
        <taxon>Gobiiformes</taxon>
        <taxon>Gobioidei</taxon>
        <taxon>Gobiidae</taxon>
        <taxon>Gobionellinae</taxon>
        <taxon>Mugilogobius</taxon>
    </lineage>
</organism>
<evidence type="ECO:0000313" key="2">
    <source>
        <dbReference type="EMBL" id="KAK7883825.1"/>
    </source>
</evidence>
<feature type="compositionally biased region" description="Polar residues" evidence="1">
    <location>
        <begin position="262"/>
        <end position="272"/>
    </location>
</feature>
<comment type="caution">
    <text evidence="2">The sequence shown here is derived from an EMBL/GenBank/DDBJ whole genome shotgun (WGS) entry which is preliminary data.</text>
</comment>
<reference evidence="3" key="1">
    <citation type="submission" date="2024-04" db="EMBL/GenBank/DDBJ databases">
        <title>Salinicola lusitanus LLJ914,a marine bacterium isolated from the Okinawa Trough.</title>
        <authorList>
            <person name="Li J."/>
        </authorList>
    </citation>
    <scope>NUCLEOTIDE SEQUENCE [LARGE SCALE GENOMIC DNA]</scope>
</reference>
<evidence type="ECO:0000256" key="1">
    <source>
        <dbReference type="SAM" id="MobiDB-lite"/>
    </source>
</evidence>
<proteinExistence type="predicted"/>
<evidence type="ECO:0000313" key="3">
    <source>
        <dbReference type="Proteomes" id="UP001460270"/>
    </source>
</evidence>
<protein>
    <submittedName>
        <fullName evidence="2">Uncharacterized protein</fullName>
    </submittedName>
</protein>
<sequence>MAPKRHYKEYLLNESSQPSKATKCRRLANEKENTLNCRGKYKKYLSASCTTNSREVLKKIPLSKNGERTYSLEEYPGDTPTTNKQNIPDEGLVAEGASGQSSLEYLRGKYLVSPIREHLLQDRPNRDSSEMQPVGEGVSRKTHSVLELPPSPDSHCTSQFCGDRQDMQIGPEAQDMLEKQPGCNVPATPPDQQETPNQQVETFLLDGDDPAGSGNRGGTTDMDQESTEQQVTTFLCTKGRNIDRKDIEACHPPPRRDRRTSTKSTFTNKRNN</sequence>
<name>A0AAW0N2H2_9GOBI</name>
<feature type="compositionally biased region" description="Basic and acidic residues" evidence="1">
    <location>
        <begin position="240"/>
        <end position="249"/>
    </location>
</feature>
<dbReference type="EMBL" id="JBBPFD010000020">
    <property type="protein sequence ID" value="KAK7883825.1"/>
    <property type="molecule type" value="Genomic_DNA"/>
</dbReference>
<dbReference type="Proteomes" id="UP001460270">
    <property type="component" value="Unassembled WGS sequence"/>
</dbReference>
<feature type="region of interest" description="Disordered" evidence="1">
    <location>
        <begin position="203"/>
        <end position="272"/>
    </location>
</feature>